<protein>
    <submittedName>
        <fullName evidence="3">Succinate-semialdehyde dehydrogenase [NADP(+)] 2</fullName>
        <ecNumber evidence="3">1.2.1.79</ecNumber>
    </submittedName>
</protein>
<dbReference type="RefSeq" id="WP_252893483.1">
    <property type="nucleotide sequence ID" value="NZ_UASJ01000020.1"/>
</dbReference>
<evidence type="ECO:0000313" key="4">
    <source>
        <dbReference type="Proteomes" id="UP000250245"/>
    </source>
</evidence>
<dbReference type="GO" id="GO:0036243">
    <property type="term" value="F:succinate-semialdehyde dehydrogenase (NADP+) activity"/>
    <property type="evidence" value="ECO:0007669"/>
    <property type="project" value="UniProtKB-EC"/>
</dbReference>
<dbReference type="PANTHER" id="PTHR43353:SF6">
    <property type="entry name" value="CYTOPLASMIC ALDEHYDE DEHYDROGENASE (EUROFUNG)"/>
    <property type="match status" value="1"/>
</dbReference>
<dbReference type="Proteomes" id="UP000250245">
    <property type="component" value="Unassembled WGS sequence"/>
</dbReference>
<name>A0A2X3DSK9_9ACTO</name>
<evidence type="ECO:0000313" key="3">
    <source>
        <dbReference type="EMBL" id="SQC02429.1"/>
    </source>
</evidence>
<dbReference type="Gene3D" id="3.40.309.10">
    <property type="entry name" value="Aldehyde Dehydrogenase, Chain A, domain 2"/>
    <property type="match status" value="1"/>
</dbReference>
<dbReference type="GO" id="GO:0009450">
    <property type="term" value="P:gamma-aminobutyric acid catabolic process"/>
    <property type="evidence" value="ECO:0007669"/>
    <property type="project" value="TreeGrafter"/>
</dbReference>
<dbReference type="SUPFAM" id="SSF53720">
    <property type="entry name" value="ALDH-like"/>
    <property type="match status" value="1"/>
</dbReference>
<sequence length="92" mass="10393">MLWAKARSLWTGGHALPEISYTAYAPTLLEGVEEGMTLFNHETFGPVVSLYRFHTDEQAIALANDTNYGLNASVWVNLLTPWRWRAGLKRAQ</sequence>
<reference evidence="3 4" key="1">
    <citation type="submission" date="2018-06" db="EMBL/GenBank/DDBJ databases">
        <authorList>
            <consortium name="Pathogen Informatics"/>
            <person name="Doyle S."/>
        </authorList>
    </citation>
    <scope>NUCLEOTIDE SEQUENCE [LARGE SCALE GENOMIC DNA]</scope>
    <source>
        <strain evidence="3 4">NCTC11820</strain>
    </source>
</reference>
<dbReference type="InterPro" id="IPR016161">
    <property type="entry name" value="Ald_DH/histidinol_DH"/>
</dbReference>
<feature type="domain" description="Aldehyde dehydrogenase" evidence="2">
    <location>
        <begin position="9"/>
        <end position="77"/>
    </location>
</feature>
<evidence type="ECO:0000256" key="1">
    <source>
        <dbReference type="ARBA" id="ARBA00023002"/>
    </source>
</evidence>
<dbReference type="EC" id="1.2.1.79" evidence="3"/>
<accession>A0A2X3DSK9</accession>
<dbReference type="EMBL" id="UASJ01000020">
    <property type="protein sequence ID" value="SQC02429.1"/>
    <property type="molecule type" value="Genomic_DNA"/>
</dbReference>
<dbReference type="GO" id="GO:0004777">
    <property type="term" value="F:succinate-semialdehyde dehydrogenase (NAD+) activity"/>
    <property type="evidence" value="ECO:0007669"/>
    <property type="project" value="TreeGrafter"/>
</dbReference>
<dbReference type="InterPro" id="IPR050740">
    <property type="entry name" value="Aldehyde_DH_Superfamily"/>
</dbReference>
<dbReference type="Pfam" id="PF00171">
    <property type="entry name" value="Aldedh"/>
    <property type="match status" value="1"/>
</dbReference>
<gene>
    <name evidence="3" type="primary">gabD2_7</name>
    <name evidence="3" type="ORF">NCTC11820_02321</name>
</gene>
<dbReference type="InterPro" id="IPR016163">
    <property type="entry name" value="Ald_DH_C"/>
</dbReference>
<keyword evidence="1 3" id="KW-0560">Oxidoreductase</keyword>
<organism evidence="3 4">
    <name type="scientific">Mobiluncus curtisii</name>
    <dbReference type="NCBI Taxonomy" id="2051"/>
    <lineage>
        <taxon>Bacteria</taxon>
        <taxon>Bacillati</taxon>
        <taxon>Actinomycetota</taxon>
        <taxon>Actinomycetes</taxon>
        <taxon>Actinomycetales</taxon>
        <taxon>Actinomycetaceae</taxon>
        <taxon>Mobiluncus</taxon>
    </lineage>
</organism>
<dbReference type="InterPro" id="IPR015590">
    <property type="entry name" value="Aldehyde_DH_dom"/>
</dbReference>
<proteinExistence type="predicted"/>
<dbReference type="PANTHER" id="PTHR43353">
    <property type="entry name" value="SUCCINATE-SEMIALDEHYDE DEHYDROGENASE, MITOCHONDRIAL"/>
    <property type="match status" value="1"/>
</dbReference>
<dbReference type="AlphaFoldDB" id="A0A2X3DSK9"/>
<evidence type="ECO:0000259" key="2">
    <source>
        <dbReference type="Pfam" id="PF00171"/>
    </source>
</evidence>